<protein>
    <submittedName>
        <fullName evidence="1">Uncharacterized protein</fullName>
    </submittedName>
</protein>
<dbReference type="Proteomes" id="UP000663844">
    <property type="component" value="Unassembled WGS sequence"/>
</dbReference>
<name>A0A820QDJ9_9BILA</name>
<proteinExistence type="predicted"/>
<organism evidence="1 2">
    <name type="scientific">Adineta steineri</name>
    <dbReference type="NCBI Taxonomy" id="433720"/>
    <lineage>
        <taxon>Eukaryota</taxon>
        <taxon>Metazoa</taxon>
        <taxon>Spiralia</taxon>
        <taxon>Gnathifera</taxon>
        <taxon>Rotifera</taxon>
        <taxon>Eurotatoria</taxon>
        <taxon>Bdelloidea</taxon>
        <taxon>Adinetida</taxon>
        <taxon>Adinetidae</taxon>
        <taxon>Adineta</taxon>
    </lineage>
</organism>
<evidence type="ECO:0000313" key="1">
    <source>
        <dbReference type="EMBL" id="CAF4421003.1"/>
    </source>
</evidence>
<feature type="non-terminal residue" evidence="1">
    <location>
        <position position="101"/>
    </location>
</feature>
<accession>A0A820QDJ9</accession>
<dbReference type="AlphaFoldDB" id="A0A820QDJ9"/>
<reference evidence="1" key="1">
    <citation type="submission" date="2021-02" db="EMBL/GenBank/DDBJ databases">
        <authorList>
            <person name="Nowell W R."/>
        </authorList>
    </citation>
    <scope>NUCLEOTIDE SEQUENCE</scope>
</reference>
<dbReference type="EMBL" id="CAJOAZ010028888">
    <property type="protein sequence ID" value="CAF4421003.1"/>
    <property type="molecule type" value="Genomic_DNA"/>
</dbReference>
<evidence type="ECO:0000313" key="2">
    <source>
        <dbReference type="Proteomes" id="UP000663844"/>
    </source>
</evidence>
<sequence>KEQLALKNDLHNSNLWEAQLNIMELSRKHYRDIASNLAYENESLRDHMRETEHETIDVVTFLKKQDANKDTEIDRLQQGIQQLKMEHRQNKDELVCRHEIN</sequence>
<comment type="caution">
    <text evidence="1">The sequence shown here is derived from an EMBL/GenBank/DDBJ whole genome shotgun (WGS) entry which is preliminary data.</text>
</comment>
<gene>
    <name evidence="1" type="ORF">OXD698_LOCUS52637</name>
</gene>